<name>A0A841PZE9_9BACI</name>
<keyword evidence="3" id="KW-1185">Reference proteome</keyword>
<dbReference type="RefSeq" id="WP_174495306.1">
    <property type="nucleotide sequence ID" value="NZ_CADDWK010000003.1"/>
</dbReference>
<feature type="transmembrane region" description="Helical" evidence="1">
    <location>
        <begin position="6"/>
        <end position="30"/>
    </location>
</feature>
<reference evidence="2 3" key="1">
    <citation type="submission" date="2020-08" db="EMBL/GenBank/DDBJ databases">
        <title>Genomic Encyclopedia of Type Strains, Phase IV (KMG-IV): sequencing the most valuable type-strain genomes for metagenomic binning, comparative biology and taxonomic classification.</title>
        <authorList>
            <person name="Goeker M."/>
        </authorList>
    </citation>
    <scope>NUCLEOTIDE SEQUENCE [LARGE SCALE GENOMIC DNA]</scope>
    <source>
        <strain evidence="2 3">DSM 19612</strain>
    </source>
</reference>
<evidence type="ECO:0000313" key="2">
    <source>
        <dbReference type="EMBL" id="MBB6452751.1"/>
    </source>
</evidence>
<gene>
    <name evidence="2" type="ORF">HNQ94_001197</name>
</gene>
<organism evidence="2 3">
    <name type="scientific">Salirhabdus euzebyi</name>
    <dbReference type="NCBI Taxonomy" id="394506"/>
    <lineage>
        <taxon>Bacteria</taxon>
        <taxon>Bacillati</taxon>
        <taxon>Bacillota</taxon>
        <taxon>Bacilli</taxon>
        <taxon>Bacillales</taxon>
        <taxon>Bacillaceae</taxon>
        <taxon>Salirhabdus</taxon>
    </lineage>
</organism>
<sequence length="326" mass="38085">MQIELVMDILFGVSGGLLSLVGLIAIFVTLNTQYNIEKAREVLWKLRESYQFFDPAEAERKHGEINWLLKQYVKFIKLDRPIKISIKIGIRTIVIVGVSWYVFLLLSASEFTNNILLGFIWIVVTLAILLLFQFAYLLNKLKDISAFVNIPSRMNMSDGTHRLEKDSFDESLAIAELALIDSKFMIQIHKGAFIKLFIYSIRNVKYVKAHYSFSYENRESKELTSYYVHHEKLIQEDWLEHDIYITEDESLLYAVHESKENLKDIILEHKTNIFIQLDITLKDDSSFTTFYTKEITQEDIDGTIVYIYPASKPLEETRIQNLLEDK</sequence>
<accession>A0A841PZE9</accession>
<comment type="caution">
    <text evidence="2">The sequence shown here is derived from an EMBL/GenBank/DDBJ whole genome shotgun (WGS) entry which is preliminary data.</text>
</comment>
<evidence type="ECO:0000256" key="1">
    <source>
        <dbReference type="SAM" id="Phobius"/>
    </source>
</evidence>
<dbReference type="Proteomes" id="UP000581688">
    <property type="component" value="Unassembled WGS sequence"/>
</dbReference>
<dbReference type="AlphaFoldDB" id="A0A841PZE9"/>
<keyword evidence="1" id="KW-0812">Transmembrane</keyword>
<feature type="transmembrane region" description="Helical" evidence="1">
    <location>
        <begin position="115"/>
        <end position="138"/>
    </location>
</feature>
<proteinExistence type="predicted"/>
<dbReference type="EMBL" id="JACHGH010000003">
    <property type="protein sequence ID" value="MBB6452751.1"/>
    <property type="molecule type" value="Genomic_DNA"/>
</dbReference>
<keyword evidence="1" id="KW-1133">Transmembrane helix</keyword>
<keyword evidence="1" id="KW-0472">Membrane</keyword>
<feature type="transmembrane region" description="Helical" evidence="1">
    <location>
        <begin position="88"/>
        <end position="109"/>
    </location>
</feature>
<evidence type="ECO:0000313" key="3">
    <source>
        <dbReference type="Proteomes" id="UP000581688"/>
    </source>
</evidence>
<protein>
    <submittedName>
        <fullName evidence="2">Uncharacterized protein</fullName>
    </submittedName>
</protein>